<dbReference type="RefSeq" id="WP_344583468.1">
    <property type="nucleotide sequence ID" value="NZ_BAAARK010000040.1"/>
</dbReference>
<dbReference type="Proteomes" id="UP001500994">
    <property type="component" value="Unassembled WGS sequence"/>
</dbReference>
<comment type="caution">
    <text evidence="1">The sequence shown here is derived from an EMBL/GenBank/DDBJ whole genome shotgun (WGS) entry which is preliminary data.</text>
</comment>
<dbReference type="EMBL" id="BAAARK010000040">
    <property type="protein sequence ID" value="GAA2686838.1"/>
    <property type="molecule type" value="Genomic_DNA"/>
</dbReference>
<gene>
    <name evidence="1" type="ORF">GCM10009864_70630</name>
</gene>
<protein>
    <submittedName>
        <fullName evidence="1">Uncharacterized protein</fullName>
    </submittedName>
</protein>
<accession>A0ABN3SVY8</accession>
<evidence type="ECO:0000313" key="1">
    <source>
        <dbReference type="EMBL" id="GAA2686838.1"/>
    </source>
</evidence>
<keyword evidence="2" id="KW-1185">Reference proteome</keyword>
<reference evidence="1 2" key="1">
    <citation type="journal article" date="2019" name="Int. J. Syst. Evol. Microbiol.">
        <title>The Global Catalogue of Microorganisms (GCM) 10K type strain sequencing project: providing services to taxonomists for standard genome sequencing and annotation.</title>
        <authorList>
            <consortium name="The Broad Institute Genomics Platform"/>
            <consortium name="The Broad Institute Genome Sequencing Center for Infectious Disease"/>
            <person name="Wu L."/>
            <person name="Ma J."/>
        </authorList>
    </citation>
    <scope>NUCLEOTIDE SEQUENCE [LARGE SCALE GENOMIC DNA]</scope>
    <source>
        <strain evidence="1 2">JCM 16374</strain>
    </source>
</reference>
<proteinExistence type="predicted"/>
<sequence>MSATWGLGVLQSDDGDRWAQVVIQPDETSEHAELAVRLKSAGCKRLSRREWDGGLWPLSKCSVTVEAGRLTQLHTGRSRILCSEPMPASTRWQAAAERGRVLLALVQPGTLNGVPLDVDVVADAAEPWPGMLDAVSAGRLLGGLAEVRTNAEPYGRRW</sequence>
<organism evidence="1 2">
    <name type="scientific">Streptomyces lunalinharesii</name>
    <dbReference type="NCBI Taxonomy" id="333384"/>
    <lineage>
        <taxon>Bacteria</taxon>
        <taxon>Bacillati</taxon>
        <taxon>Actinomycetota</taxon>
        <taxon>Actinomycetes</taxon>
        <taxon>Kitasatosporales</taxon>
        <taxon>Streptomycetaceae</taxon>
        <taxon>Streptomyces</taxon>
    </lineage>
</organism>
<name>A0ABN3SVY8_9ACTN</name>
<evidence type="ECO:0000313" key="2">
    <source>
        <dbReference type="Proteomes" id="UP001500994"/>
    </source>
</evidence>